<name>A0A5N6LVG8_9ASTR</name>
<dbReference type="PANTHER" id="PTHR31867">
    <property type="entry name" value="EXPANSIN-A15"/>
    <property type="match status" value="1"/>
</dbReference>
<evidence type="ECO:0000256" key="6">
    <source>
        <dbReference type="ARBA" id="ARBA00022729"/>
    </source>
</evidence>
<dbReference type="OrthoDB" id="5823761at2759"/>
<evidence type="ECO:0000256" key="1">
    <source>
        <dbReference type="ARBA" id="ARBA00004170"/>
    </source>
</evidence>
<dbReference type="SUPFAM" id="SSF49590">
    <property type="entry name" value="PHL pollen allergen"/>
    <property type="match status" value="1"/>
</dbReference>
<dbReference type="Gene3D" id="2.60.40.760">
    <property type="entry name" value="Expansin, cellulose-binding-like domain"/>
    <property type="match status" value="1"/>
</dbReference>
<proteinExistence type="inferred from homology"/>
<dbReference type="PROSITE" id="PS50842">
    <property type="entry name" value="EXPANSIN_EG45"/>
    <property type="match status" value="1"/>
</dbReference>
<accession>A0A5N6LVG8</accession>
<comment type="caution">
    <text evidence="11">The sequence shown here is derived from an EMBL/GenBank/DDBJ whole genome shotgun (WGS) entry which is preliminary data.</text>
</comment>
<dbReference type="SMART" id="SM00837">
    <property type="entry name" value="DPBB_1"/>
    <property type="match status" value="1"/>
</dbReference>
<feature type="domain" description="Expansin-like CBD" evidence="10">
    <location>
        <begin position="353"/>
        <end position="433"/>
    </location>
</feature>
<dbReference type="SUPFAM" id="SSF50685">
    <property type="entry name" value="Barwin-like endoglucanases"/>
    <property type="match status" value="1"/>
</dbReference>
<dbReference type="Pfam" id="PF01357">
    <property type="entry name" value="Expansin_C"/>
    <property type="match status" value="1"/>
</dbReference>
<dbReference type="InterPro" id="IPR009009">
    <property type="entry name" value="RlpA-like_DPBB"/>
</dbReference>
<evidence type="ECO:0000256" key="4">
    <source>
        <dbReference type="ARBA" id="ARBA00022512"/>
    </source>
</evidence>
<dbReference type="Gene3D" id="2.40.40.10">
    <property type="entry name" value="RlpA-like domain"/>
    <property type="match status" value="1"/>
</dbReference>
<dbReference type="PRINTS" id="PR01225">
    <property type="entry name" value="EXPANSNFAMLY"/>
</dbReference>
<keyword evidence="8" id="KW-0961">Cell wall biogenesis/degradation</keyword>
<comment type="subcellular location">
    <subcellularLocation>
        <location evidence="1">Membrane</location>
        <topology evidence="1">Peripheral membrane protein</topology>
    </subcellularLocation>
    <subcellularLocation>
        <location evidence="2">Secreted</location>
        <location evidence="2">Cell wall</location>
    </subcellularLocation>
</comment>
<evidence type="ECO:0000259" key="10">
    <source>
        <dbReference type="PROSITE" id="PS50843"/>
    </source>
</evidence>
<dbReference type="InterPro" id="IPR036908">
    <property type="entry name" value="RlpA-like_sf"/>
</dbReference>
<feature type="domain" description="Expansin-like EG45" evidence="9">
    <location>
        <begin position="229"/>
        <end position="343"/>
    </location>
</feature>
<dbReference type="GO" id="GO:0005576">
    <property type="term" value="C:extracellular region"/>
    <property type="evidence" value="ECO:0007669"/>
    <property type="project" value="InterPro"/>
</dbReference>
<dbReference type="Pfam" id="PF24626">
    <property type="entry name" value="SH3_Tf2-1"/>
    <property type="match status" value="1"/>
</dbReference>
<evidence type="ECO:0000256" key="5">
    <source>
        <dbReference type="ARBA" id="ARBA00022525"/>
    </source>
</evidence>
<dbReference type="InterPro" id="IPR002963">
    <property type="entry name" value="Expansin"/>
</dbReference>
<evidence type="ECO:0000256" key="8">
    <source>
        <dbReference type="ARBA" id="ARBA00023316"/>
    </source>
</evidence>
<evidence type="ECO:0000313" key="11">
    <source>
        <dbReference type="EMBL" id="KAD2805527.1"/>
    </source>
</evidence>
<dbReference type="EMBL" id="SZYD01000018">
    <property type="protein sequence ID" value="KAD2805527.1"/>
    <property type="molecule type" value="Genomic_DNA"/>
</dbReference>
<evidence type="ECO:0000256" key="2">
    <source>
        <dbReference type="ARBA" id="ARBA00004191"/>
    </source>
</evidence>
<sequence length="437" mass="48793">MAAARDRQKSYADKRRKPLEFQVGDKVLLKVSPWKGVIRFGKRGKLNPRYIGPFEILKRIGLVAYQLNLPTELDGVHNVFHVSNLKKCLSDETLIVPLDEIQVDEQLRFVEEPVEIKDREVKQLKQSKIPIVKVRWNSKRGPEFTWEQNSIDEALKLLGSHWSIKGSLELITINTPPLEATKSLFPATLGAAKSLIQLHSSDLEHLSPGPWKNAHATFYGGSDGVDSMGGACGYEDIKQKGYGVQNTALSQTLFNNGQTCGACYEIKCVNNNQWCKPRSPPLIVTATNFCPPNLNLPNNNGGWCNPPNEHFDLSQPSFLQIAEHKAGITPIQYRRVPCARQGGMRFTITGNPYFTMVLVWNVGGAGDVTCMEVKGHEGVKWNTMSRNWGQKWVTNVVLVGQSLSFRVRASDGGTVTSLNIAPRNWQFGQTFEGTNFK</sequence>
<dbReference type="InterPro" id="IPR036749">
    <property type="entry name" value="Expansin_CBD_sf"/>
</dbReference>
<evidence type="ECO:0000313" key="12">
    <source>
        <dbReference type="Proteomes" id="UP000326396"/>
    </source>
</evidence>
<dbReference type="CDD" id="cd22274">
    <property type="entry name" value="DPBB_EXPA_N"/>
    <property type="match status" value="1"/>
</dbReference>
<evidence type="ECO:0000256" key="3">
    <source>
        <dbReference type="ARBA" id="ARBA00005392"/>
    </source>
</evidence>
<protein>
    <recommendedName>
        <fullName evidence="13">Expansin</fullName>
    </recommendedName>
</protein>
<dbReference type="AlphaFoldDB" id="A0A5N6LVG8"/>
<dbReference type="GO" id="GO:0009653">
    <property type="term" value="P:anatomical structure morphogenesis"/>
    <property type="evidence" value="ECO:0007669"/>
    <property type="project" value="UniProtKB-ARBA"/>
</dbReference>
<keyword evidence="5" id="KW-0964">Secreted</keyword>
<dbReference type="GO" id="GO:0009664">
    <property type="term" value="P:plant-type cell wall organization"/>
    <property type="evidence" value="ECO:0007669"/>
    <property type="project" value="InterPro"/>
</dbReference>
<gene>
    <name evidence="11" type="ORF">E3N88_38904</name>
</gene>
<keyword evidence="12" id="KW-1185">Reference proteome</keyword>
<evidence type="ECO:0008006" key="13">
    <source>
        <dbReference type="Google" id="ProtNLM"/>
    </source>
</evidence>
<dbReference type="InterPro" id="IPR007112">
    <property type="entry name" value="Expansin/allergen_DPBB_dom"/>
</dbReference>
<evidence type="ECO:0000259" key="9">
    <source>
        <dbReference type="PROSITE" id="PS50842"/>
    </source>
</evidence>
<keyword evidence="7" id="KW-0472">Membrane</keyword>
<dbReference type="InterPro" id="IPR007117">
    <property type="entry name" value="Expansin_CBD"/>
</dbReference>
<dbReference type="InterPro" id="IPR007118">
    <property type="entry name" value="Expan_Lol_pI"/>
</dbReference>
<dbReference type="PRINTS" id="PR01226">
    <property type="entry name" value="EXPANSIN"/>
</dbReference>
<comment type="similarity">
    <text evidence="3">Belongs to the expansin family. Expansin A subfamily.</text>
</comment>
<organism evidence="11 12">
    <name type="scientific">Mikania micrantha</name>
    <name type="common">bitter vine</name>
    <dbReference type="NCBI Taxonomy" id="192012"/>
    <lineage>
        <taxon>Eukaryota</taxon>
        <taxon>Viridiplantae</taxon>
        <taxon>Streptophyta</taxon>
        <taxon>Embryophyta</taxon>
        <taxon>Tracheophyta</taxon>
        <taxon>Spermatophyta</taxon>
        <taxon>Magnoliopsida</taxon>
        <taxon>eudicotyledons</taxon>
        <taxon>Gunneridae</taxon>
        <taxon>Pentapetalae</taxon>
        <taxon>asterids</taxon>
        <taxon>campanulids</taxon>
        <taxon>Asterales</taxon>
        <taxon>Asteraceae</taxon>
        <taxon>Asteroideae</taxon>
        <taxon>Heliantheae alliance</taxon>
        <taxon>Eupatorieae</taxon>
        <taxon>Mikania</taxon>
    </lineage>
</organism>
<dbReference type="InterPro" id="IPR056924">
    <property type="entry name" value="SH3_Tf2-1"/>
</dbReference>
<keyword evidence="4" id="KW-0134">Cell wall</keyword>
<evidence type="ECO:0000256" key="7">
    <source>
        <dbReference type="ARBA" id="ARBA00023136"/>
    </source>
</evidence>
<dbReference type="Proteomes" id="UP000326396">
    <property type="component" value="Linkage Group LG8"/>
</dbReference>
<dbReference type="PROSITE" id="PS50843">
    <property type="entry name" value="EXPANSIN_CBD"/>
    <property type="match status" value="1"/>
</dbReference>
<reference evidence="11 12" key="1">
    <citation type="submission" date="2019-05" db="EMBL/GenBank/DDBJ databases">
        <title>Mikania micrantha, genome provides insights into the molecular mechanism of rapid growth.</title>
        <authorList>
            <person name="Liu B."/>
        </authorList>
    </citation>
    <scope>NUCLEOTIDE SEQUENCE [LARGE SCALE GENOMIC DNA]</scope>
    <source>
        <strain evidence="11">NLD-2019</strain>
        <tissue evidence="11">Leaf</tissue>
    </source>
</reference>
<dbReference type="Pfam" id="PF03330">
    <property type="entry name" value="DPBB_1"/>
    <property type="match status" value="1"/>
</dbReference>
<dbReference type="GO" id="GO:0016020">
    <property type="term" value="C:membrane"/>
    <property type="evidence" value="ECO:0007669"/>
    <property type="project" value="UniProtKB-SubCell"/>
</dbReference>
<keyword evidence="6" id="KW-0732">Signal</keyword>